<dbReference type="InterPro" id="IPR011993">
    <property type="entry name" value="PH-like_dom_sf"/>
</dbReference>
<feature type="domain" description="RING-type" evidence="6">
    <location>
        <begin position="496"/>
        <end position="531"/>
    </location>
</feature>
<keyword evidence="1 3" id="KW-0479">Metal-binding</keyword>
<evidence type="ECO:0000256" key="3">
    <source>
        <dbReference type="PROSITE-ProRule" id="PRU00175"/>
    </source>
</evidence>
<dbReference type="InterPro" id="IPR035963">
    <property type="entry name" value="FERM_2"/>
</dbReference>
<evidence type="ECO:0000256" key="1">
    <source>
        <dbReference type="ARBA" id="ARBA00022771"/>
    </source>
</evidence>
<dbReference type="InterPro" id="IPR000299">
    <property type="entry name" value="FERM_domain"/>
</dbReference>
<dbReference type="InterPro" id="IPR019749">
    <property type="entry name" value="Band_41_domain"/>
</dbReference>
<dbReference type="GO" id="GO:0004842">
    <property type="term" value="F:ubiquitin-protein transferase activity"/>
    <property type="evidence" value="ECO:0007669"/>
    <property type="project" value="TreeGrafter"/>
</dbReference>
<dbReference type="InterPro" id="IPR001841">
    <property type="entry name" value="Znf_RING"/>
</dbReference>
<name>A0A835GBI7_SPOEX</name>
<dbReference type="Proteomes" id="UP000648187">
    <property type="component" value="Unassembled WGS sequence"/>
</dbReference>
<proteinExistence type="predicted"/>
<evidence type="ECO:0000313" key="7">
    <source>
        <dbReference type="EMBL" id="KAF9412165.1"/>
    </source>
</evidence>
<dbReference type="EMBL" id="JACKWZ010000198">
    <property type="protein sequence ID" value="KAF9412165.1"/>
    <property type="molecule type" value="Genomic_DNA"/>
</dbReference>
<gene>
    <name evidence="7" type="ORF">HW555_009238</name>
</gene>
<dbReference type="InterPro" id="IPR014352">
    <property type="entry name" value="FERM/acyl-CoA-bd_prot_sf"/>
</dbReference>
<dbReference type="InterPro" id="IPR013083">
    <property type="entry name" value="Znf_RING/FYVE/PHD"/>
</dbReference>
<dbReference type="SMART" id="SM00295">
    <property type="entry name" value="B41"/>
    <property type="match status" value="1"/>
</dbReference>
<organism evidence="7 8">
    <name type="scientific">Spodoptera exigua</name>
    <name type="common">Beet armyworm</name>
    <name type="synonym">Noctua fulgens</name>
    <dbReference type="NCBI Taxonomy" id="7107"/>
    <lineage>
        <taxon>Eukaryota</taxon>
        <taxon>Metazoa</taxon>
        <taxon>Ecdysozoa</taxon>
        <taxon>Arthropoda</taxon>
        <taxon>Hexapoda</taxon>
        <taxon>Insecta</taxon>
        <taxon>Pterygota</taxon>
        <taxon>Neoptera</taxon>
        <taxon>Endopterygota</taxon>
        <taxon>Lepidoptera</taxon>
        <taxon>Glossata</taxon>
        <taxon>Ditrysia</taxon>
        <taxon>Noctuoidea</taxon>
        <taxon>Noctuidae</taxon>
        <taxon>Amphipyrinae</taxon>
        <taxon>Spodoptera</taxon>
    </lineage>
</organism>
<dbReference type="PROSITE" id="PS50057">
    <property type="entry name" value="FERM_3"/>
    <property type="match status" value="1"/>
</dbReference>
<accession>A0A835GBI7</accession>
<dbReference type="Pfam" id="PF00373">
    <property type="entry name" value="FERM_M"/>
    <property type="match status" value="1"/>
</dbReference>
<dbReference type="PANTHER" id="PTHR23280">
    <property type="entry name" value="4.1 G PROTEIN"/>
    <property type="match status" value="1"/>
</dbReference>
<comment type="caution">
    <text evidence="7">The sequence shown here is derived from an EMBL/GenBank/DDBJ whole genome shotgun (WGS) entry which is preliminary data.</text>
</comment>
<evidence type="ECO:0000313" key="8">
    <source>
        <dbReference type="Proteomes" id="UP000648187"/>
    </source>
</evidence>
<dbReference type="SUPFAM" id="SSF57850">
    <property type="entry name" value="RING/U-box"/>
    <property type="match status" value="1"/>
</dbReference>
<protein>
    <recommendedName>
        <fullName evidence="9">RING-type E3 ubiquitin transferase</fullName>
    </recommendedName>
</protein>
<keyword evidence="2" id="KW-0862">Zinc</keyword>
<dbReference type="GO" id="GO:0006511">
    <property type="term" value="P:ubiquitin-dependent protein catabolic process"/>
    <property type="evidence" value="ECO:0007669"/>
    <property type="project" value="TreeGrafter"/>
</dbReference>
<dbReference type="GO" id="GO:0071944">
    <property type="term" value="C:cell periphery"/>
    <property type="evidence" value="ECO:0007669"/>
    <property type="project" value="UniProtKB-ARBA"/>
</dbReference>
<dbReference type="GO" id="GO:0030182">
    <property type="term" value="P:neuron differentiation"/>
    <property type="evidence" value="ECO:0007669"/>
    <property type="project" value="UniProtKB-ARBA"/>
</dbReference>
<dbReference type="AlphaFoldDB" id="A0A835GBI7"/>
<keyword evidence="8" id="KW-1185">Reference proteome</keyword>
<reference evidence="7" key="1">
    <citation type="submission" date="2020-08" db="EMBL/GenBank/DDBJ databases">
        <title>Spodoptera exigua strain:BAW_Kor-Di-RS1 Genome sequencing and assembly.</title>
        <authorList>
            <person name="Kim J."/>
            <person name="Nam H.Y."/>
            <person name="Kwon M."/>
            <person name="Choi J.H."/>
            <person name="Cho S.R."/>
            <person name="Kim G.-H."/>
        </authorList>
    </citation>
    <scope>NUCLEOTIDE SEQUENCE</scope>
    <source>
        <strain evidence="7">BAW_Kor-Di-RS1</strain>
        <tissue evidence="7">Whole-body</tissue>
    </source>
</reference>
<feature type="domain" description="FERM" evidence="5">
    <location>
        <begin position="63"/>
        <end position="403"/>
    </location>
</feature>
<evidence type="ECO:0008006" key="9">
    <source>
        <dbReference type="Google" id="ProtNLM"/>
    </source>
</evidence>
<keyword evidence="1 3" id="KW-0863">Zinc-finger</keyword>
<dbReference type="GO" id="GO:0008270">
    <property type="term" value="F:zinc ion binding"/>
    <property type="evidence" value="ECO:0007669"/>
    <property type="project" value="UniProtKB-KW"/>
</dbReference>
<dbReference type="PANTHER" id="PTHR23280:SF13">
    <property type="entry name" value="E3 UBIQUITIN-PROTEIN LIGASE MYLIP"/>
    <property type="match status" value="1"/>
</dbReference>
<dbReference type="Pfam" id="PF13920">
    <property type="entry name" value="zf-C3HC4_3"/>
    <property type="match status" value="1"/>
</dbReference>
<feature type="non-terminal residue" evidence="7">
    <location>
        <position position="1"/>
    </location>
</feature>
<feature type="region of interest" description="Disordered" evidence="4">
    <location>
        <begin position="453"/>
        <end position="484"/>
    </location>
</feature>
<dbReference type="Gene3D" id="2.30.29.30">
    <property type="entry name" value="Pleckstrin-homology domain (PH domain)/Phosphotyrosine-binding domain (PTB)"/>
    <property type="match status" value="1"/>
</dbReference>
<dbReference type="GO" id="GO:0009887">
    <property type="term" value="P:animal organ morphogenesis"/>
    <property type="evidence" value="ECO:0007669"/>
    <property type="project" value="UniProtKB-ARBA"/>
</dbReference>
<evidence type="ECO:0000256" key="4">
    <source>
        <dbReference type="SAM" id="MobiDB-lite"/>
    </source>
</evidence>
<dbReference type="Gene3D" id="1.20.80.10">
    <property type="match status" value="1"/>
</dbReference>
<dbReference type="SUPFAM" id="SSF47031">
    <property type="entry name" value="Second domain of FERM"/>
    <property type="match status" value="1"/>
</dbReference>
<evidence type="ECO:0000256" key="2">
    <source>
        <dbReference type="ARBA" id="ARBA00022833"/>
    </source>
</evidence>
<evidence type="ECO:0000259" key="5">
    <source>
        <dbReference type="PROSITE" id="PS50057"/>
    </source>
</evidence>
<dbReference type="CDD" id="cd14473">
    <property type="entry name" value="FERM_B-lobe"/>
    <property type="match status" value="1"/>
</dbReference>
<dbReference type="Gene3D" id="3.30.40.10">
    <property type="entry name" value="Zinc/RING finger domain, C3HC4 (zinc finger)"/>
    <property type="match status" value="1"/>
</dbReference>
<evidence type="ECO:0000259" key="6">
    <source>
        <dbReference type="PROSITE" id="PS50089"/>
    </source>
</evidence>
<sequence>HQCRLNKNHARTACTQPSIDQPTNQAAWPNFRFRSRLVDRLVDRTQVFVSAKYTVFMEIRNAQITKVRTDEEVAILSRCVALEPKLDTGITVCEKLEIGVEADYFGLRVSPGSGPGRWLNLRNPLDPHRIPGGRLDLRVKFWVPPHLLINEATRHQFYLHAKLDLIEGRLVVADLEVARKIIAYIAQAETGDCDRELPPTHIYEECDKIGPQGERPEDHVDKIIEYHCQIAGMRASRAEYRLLKEISELESFGEELFFCKPVTINNNAHNLYSHLLYHRQQAEEPRARDEQEIDGGATVGCLTSGQSGGGCGCRLSTCVGVGPHGIVVYRPACNGEQEIGVEKQSIAYTAIHRAQPFRRNFQMSFVTDKGNEATLHIKMATSGQAAALYRAVTEKHAFYYCETVRTAVTEQFTRDLKGTIASIFNDSTTLGRRYVFDIRRTCREVYDRARRAAHAQQPAAATHDSRARRRTASGSEQKESRSRSHSGGCRAEALACRVCMDEPIDTLFLPCRHVVCCENCAPRCNRCPLCRGEIEKLMHIFLPCDYPKSPGLVK</sequence>
<dbReference type="PROSITE" id="PS50089">
    <property type="entry name" value="ZF_RING_2"/>
    <property type="match status" value="1"/>
</dbReference>
<dbReference type="InterPro" id="IPR019748">
    <property type="entry name" value="FERM_central"/>
</dbReference>